<dbReference type="InterPro" id="IPR002559">
    <property type="entry name" value="Transposase_11"/>
</dbReference>
<dbReference type="RefSeq" id="WP_204293296.1">
    <property type="nucleotide sequence ID" value="NZ_BAAAGZ010000042.1"/>
</dbReference>
<feature type="domain" description="H repeat-associated protein N-terminal" evidence="2">
    <location>
        <begin position="29"/>
        <end position="121"/>
    </location>
</feature>
<evidence type="ECO:0000313" key="4">
    <source>
        <dbReference type="Proteomes" id="UP000647860"/>
    </source>
</evidence>
<evidence type="ECO:0000259" key="1">
    <source>
        <dbReference type="Pfam" id="PF01609"/>
    </source>
</evidence>
<proteinExistence type="predicted"/>
<evidence type="ECO:0000259" key="2">
    <source>
        <dbReference type="Pfam" id="PF13808"/>
    </source>
</evidence>
<dbReference type="InterPro" id="IPR051698">
    <property type="entry name" value="Transposase_11-like"/>
</dbReference>
<name>A0ABQ4IN02_9ACTN</name>
<dbReference type="Pfam" id="PF01609">
    <property type="entry name" value="DDE_Tnp_1"/>
    <property type="match status" value="1"/>
</dbReference>
<dbReference type="InterPro" id="IPR047647">
    <property type="entry name" value="ISAs1_transpos"/>
</dbReference>
<dbReference type="PANTHER" id="PTHR30298">
    <property type="entry name" value="H REPEAT-ASSOCIATED PREDICTED TRANSPOSASE"/>
    <property type="match status" value="1"/>
</dbReference>
<protein>
    <submittedName>
        <fullName evidence="3">ISAs1 family transposase</fullName>
    </submittedName>
</protein>
<comment type="caution">
    <text evidence="3">The sequence shown here is derived from an EMBL/GenBank/DDBJ whole genome shotgun (WGS) entry which is preliminary data.</text>
</comment>
<keyword evidence="4" id="KW-1185">Reference proteome</keyword>
<dbReference type="Proteomes" id="UP000647860">
    <property type="component" value="Unassembled WGS sequence"/>
</dbReference>
<dbReference type="NCBIfam" id="NF033564">
    <property type="entry name" value="transpos_ISAs1"/>
    <property type="match status" value="1"/>
</dbReference>
<sequence>MSVSHAVVGVVTDEGGEVDTGQMAALAAMFGQVNDPRKARGVRHRLAAVLTGVTLALLCGARNFRQAADRMAELSQPLLAAAGARRHPVLGFRIAPGRDTLRRLVEAVDASVVDRLVCAWLAERLDGPAGVGLSLDGKTVRHSGGGTGIDVQLFSAMRHDTAVVIAQIQVPADTTEVTQIEALLDPIDITGMVITADAAHPSSGTAAYLCGRGADYVFTVKGNRPALLAAITDRLPTATAATSAHTERRSGHRITRTIWVTFARDIGFPGAAMVFRLRRDVYAPDGQWVSNQIVHGVTSLTSTAAEIAAHVRTHWWIENKIHWVRDVLFGEDTHHAWLGNVAHAMATLRDLTIALIRLAGYSRIKQVMERHHADKMLIPALLNASRP</sequence>
<dbReference type="PANTHER" id="PTHR30298:SF0">
    <property type="entry name" value="PROTEIN YBFL-RELATED"/>
    <property type="match status" value="1"/>
</dbReference>
<accession>A0ABQ4IN02</accession>
<reference evidence="3 4" key="1">
    <citation type="submission" date="2021-01" db="EMBL/GenBank/DDBJ databases">
        <title>Whole genome shotgun sequence of Verrucosispora gifhornensis NBRC 16317.</title>
        <authorList>
            <person name="Komaki H."/>
            <person name="Tamura T."/>
        </authorList>
    </citation>
    <scope>NUCLEOTIDE SEQUENCE [LARGE SCALE GENOMIC DNA]</scope>
    <source>
        <strain evidence="3 4">NBRC 16317</strain>
    </source>
</reference>
<gene>
    <name evidence="3" type="ORF">Vgi01_59830</name>
</gene>
<feature type="domain" description="Transposase IS4-like" evidence="1">
    <location>
        <begin position="133"/>
        <end position="348"/>
    </location>
</feature>
<dbReference type="Pfam" id="PF13808">
    <property type="entry name" value="DDE_Tnp_1_assoc"/>
    <property type="match status" value="1"/>
</dbReference>
<dbReference type="EMBL" id="BOPA01000077">
    <property type="protein sequence ID" value="GIJ19299.1"/>
    <property type="molecule type" value="Genomic_DNA"/>
</dbReference>
<organism evidence="3 4">
    <name type="scientific">Micromonospora gifhornensis</name>
    <dbReference type="NCBI Taxonomy" id="84594"/>
    <lineage>
        <taxon>Bacteria</taxon>
        <taxon>Bacillati</taxon>
        <taxon>Actinomycetota</taxon>
        <taxon>Actinomycetes</taxon>
        <taxon>Micromonosporales</taxon>
        <taxon>Micromonosporaceae</taxon>
        <taxon>Micromonospora</taxon>
    </lineage>
</organism>
<evidence type="ECO:0000313" key="3">
    <source>
        <dbReference type="EMBL" id="GIJ19299.1"/>
    </source>
</evidence>
<dbReference type="InterPro" id="IPR032806">
    <property type="entry name" value="YbfD_N"/>
</dbReference>